<dbReference type="Proteomes" id="UP001162164">
    <property type="component" value="Unassembled WGS sequence"/>
</dbReference>
<evidence type="ECO:0000256" key="3">
    <source>
        <dbReference type="RuleBase" id="RU367040"/>
    </source>
</evidence>
<evidence type="ECO:0000256" key="4">
    <source>
        <dbReference type="SAM" id="Coils"/>
    </source>
</evidence>
<keyword evidence="6" id="KW-1185">Reference proteome</keyword>
<keyword evidence="3" id="KW-0969">Cilium</keyword>
<feature type="coiled-coil region" evidence="4">
    <location>
        <begin position="349"/>
        <end position="390"/>
    </location>
</feature>
<dbReference type="Gene3D" id="1.10.287.1490">
    <property type="match status" value="1"/>
</dbReference>
<evidence type="ECO:0000256" key="2">
    <source>
        <dbReference type="ARBA" id="ARBA00022490"/>
    </source>
</evidence>
<protein>
    <recommendedName>
        <fullName evidence="3">Tektin</fullName>
    </recommendedName>
</protein>
<evidence type="ECO:0000313" key="5">
    <source>
        <dbReference type="EMBL" id="KAJ8974178.1"/>
    </source>
</evidence>
<comment type="caution">
    <text evidence="5">The sequence shown here is derived from an EMBL/GenBank/DDBJ whole genome shotgun (WGS) entry which is preliminary data.</text>
</comment>
<dbReference type="PRINTS" id="PR00511">
    <property type="entry name" value="TEKTIN"/>
</dbReference>
<dbReference type="PANTHER" id="PTHR19960">
    <property type="entry name" value="TEKTIN"/>
    <property type="match status" value="1"/>
</dbReference>
<keyword evidence="3" id="KW-0966">Cell projection</keyword>
<comment type="similarity">
    <text evidence="1 3">Belongs to the tektin family.</text>
</comment>
<organism evidence="5 6">
    <name type="scientific">Molorchus minor</name>
    <dbReference type="NCBI Taxonomy" id="1323400"/>
    <lineage>
        <taxon>Eukaryota</taxon>
        <taxon>Metazoa</taxon>
        <taxon>Ecdysozoa</taxon>
        <taxon>Arthropoda</taxon>
        <taxon>Hexapoda</taxon>
        <taxon>Insecta</taxon>
        <taxon>Pterygota</taxon>
        <taxon>Neoptera</taxon>
        <taxon>Endopterygota</taxon>
        <taxon>Coleoptera</taxon>
        <taxon>Polyphaga</taxon>
        <taxon>Cucujiformia</taxon>
        <taxon>Chrysomeloidea</taxon>
        <taxon>Cerambycidae</taxon>
        <taxon>Lamiinae</taxon>
        <taxon>Monochamini</taxon>
        <taxon>Molorchus</taxon>
    </lineage>
</organism>
<dbReference type="PANTHER" id="PTHR19960:SF11">
    <property type="entry name" value="TEKTIN"/>
    <property type="match status" value="1"/>
</dbReference>
<accession>A0ABQ9J7V4</accession>
<feature type="coiled-coil region" evidence="4">
    <location>
        <begin position="176"/>
        <end position="203"/>
    </location>
</feature>
<keyword evidence="2" id="KW-0963">Cytoplasm</keyword>
<dbReference type="InterPro" id="IPR048256">
    <property type="entry name" value="Tektin-like"/>
</dbReference>
<dbReference type="EMBL" id="JAPWTJ010001039">
    <property type="protein sequence ID" value="KAJ8974178.1"/>
    <property type="molecule type" value="Genomic_DNA"/>
</dbReference>
<keyword evidence="3" id="KW-0282">Flagellum</keyword>
<gene>
    <name evidence="5" type="ORF">NQ317_004855</name>
</gene>
<dbReference type="InterPro" id="IPR000435">
    <property type="entry name" value="Tektins"/>
</dbReference>
<reference evidence="5" key="1">
    <citation type="journal article" date="2023" name="Insect Mol. Biol.">
        <title>Genome sequencing provides insights into the evolution of gene families encoding plant cell wall-degrading enzymes in longhorned beetles.</title>
        <authorList>
            <person name="Shin N.R."/>
            <person name="Okamura Y."/>
            <person name="Kirsch R."/>
            <person name="Pauchet Y."/>
        </authorList>
    </citation>
    <scope>NUCLEOTIDE SEQUENCE</scope>
    <source>
        <strain evidence="5">MMC_N1</strain>
    </source>
</reference>
<evidence type="ECO:0000313" key="6">
    <source>
        <dbReference type="Proteomes" id="UP001162164"/>
    </source>
</evidence>
<dbReference type="Pfam" id="PF03148">
    <property type="entry name" value="Tektin"/>
    <property type="match status" value="2"/>
</dbReference>
<evidence type="ECO:0000256" key="1">
    <source>
        <dbReference type="ARBA" id="ARBA00007209"/>
    </source>
</evidence>
<keyword evidence="4" id="KW-0175">Coiled coil</keyword>
<comment type="subcellular location">
    <subcellularLocation>
        <location evidence="3">Cytoplasm</location>
        <location evidence="3">Cytoskeleton</location>
        <location evidence="3">Cilium axoneme</location>
    </subcellularLocation>
</comment>
<proteinExistence type="inferred from homology"/>
<sequence length="420" mass="49459">MIFGQEHERRSRYNRQVQLQTCIPQADPIAKSAGIGRPESSKWGEFYQADTRPWKRSLGYEMDDKSLRSQFEATDPCYIPCGMTTEPLRFPNLVTTHERDPAHAKRIALYTRYTPLEWTQSNLSNYSEADYTRNYSERLRNDFVKVMRQTEEKTAQGQRESGRRLGERITDTVFWRNELRTELERMLTEINLLQNTRDALRKAVEDIERPLNIAQECLYQRKRENRQYGGHVGGTQQQDDSEVLERTRQICPAAVRLRYADKCLRPEIWDAWTNTNNALTRRSSETLETKNKLQTHLHKVQQEIFDLEKHIELLKKAILDKSNPLKVAQTRLEARAHRKEIELCRDPPHERLVSEVRDLQDSIEALHRKLKEAQGQLQQLLRTRSKLESDLHNKVNSLFIDREKCLGMRRAFPITAVVKY</sequence>
<name>A0ABQ9J7V4_9CUCU</name>